<evidence type="ECO:0000256" key="6">
    <source>
        <dbReference type="ARBA" id="ARBA00022807"/>
    </source>
</evidence>
<evidence type="ECO:0000256" key="2">
    <source>
        <dbReference type="ARBA" id="ARBA00022448"/>
    </source>
</evidence>
<evidence type="ECO:0000256" key="10">
    <source>
        <dbReference type="SAM" id="Phobius"/>
    </source>
</evidence>
<feature type="transmembrane region" description="Helical" evidence="10">
    <location>
        <begin position="461"/>
        <end position="481"/>
    </location>
</feature>
<dbReference type="PROSITE" id="PS50893">
    <property type="entry name" value="ABC_TRANSPORTER_2"/>
    <property type="match status" value="1"/>
</dbReference>
<keyword evidence="5" id="KW-0547">Nucleotide-binding</keyword>
<evidence type="ECO:0000256" key="9">
    <source>
        <dbReference type="ARBA" id="ARBA00023136"/>
    </source>
</evidence>
<dbReference type="AlphaFoldDB" id="A0AA95JG97"/>
<dbReference type="InterPro" id="IPR036640">
    <property type="entry name" value="ABC1_TM_sf"/>
</dbReference>
<dbReference type="InterPro" id="IPR011527">
    <property type="entry name" value="ABC1_TM_dom"/>
</dbReference>
<dbReference type="Pfam" id="PF00664">
    <property type="entry name" value="ABC_membrane"/>
    <property type="match status" value="1"/>
</dbReference>
<feature type="transmembrane region" description="Helical" evidence="10">
    <location>
        <begin position="425"/>
        <end position="449"/>
    </location>
</feature>
<evidence type="ECO:0000256" key="3">
    <source>
        <dbReference type="ARBA" id="ARBA00022475"/>
    </source>
</evidence>
<dbReference type="GO" id="GO:0034040">
    <property type="term" value="F:ATPase-coupled lipid transmembrane transporter activity"/>
    <property type="evidence" value="ECO:0007669"/>
    <property type="project" value="TreeGrafter"/>
</dbReference>
<feature type="transmembrane region" description="Helical" evidence="10">
    <location>
        <begin position="643"/>
        <end position="667"/>
    </location>
</feature>
<evidence type="ECO:0000256" key="4">
    <source>
        <dbReference type="ARBA" id="ARBA00022692"/>
    </source>
</evidence>
<dbReference type="EMBL" id="CP119317">
    <property type="protein sequence ID" value="WEK54700.1"/>
    <property type="molecule type" value="Genomic_DNA"/>
</dbReference>
<feature type="domain" description="ABC transporter" evidence="11">
    <location>
        <begin position="737"/>
        <end position="969"/>
    </location>
</feature>
<dbReference type="PROSITE" id="PS00211">
    <property type="entry name" value="ABC_TRANSPORTER_1"/>
    <property type="match status" value="1"/>
</dbReference>
<dbReference type="InterPro" id="IPR039421">
    <property type="entry name" value="Type_1_exporter"/>
</dbReference>
<feature type="transmembrane region" description="Helical" evidence="10">
    <location>
        <begin position="679"/>
        <end position="707"/>
    </location>
</feature>
<dbReference type="SMART" id="SM00382">
    <property type="entry name" value="AAA"/>
    <property type="match status" value="1"/>
</dbReference>
<dbReference type="SUPFAM" id="SSF52540">
    <property type="entry name" value="P-loop containing nucleoside triphosphate hydrolases"/>
    <property type="match status" value="1"/>
</dbReference>
<keyword evidence="3" id="KW-1003">Cell membrane</keyword>
<gene>
    <name evidence="13" type="ORF">P0Y55_01070</name>
</gene>
<feature type="transmembrane region" description="Helical" evidence="10">
    <location>
        <begin position="535"/>
        <end position="558"/>
    </location>
</feature>
<evidence type="ECO:0000256" key="8">
    <source>
        <dbReference type="ARBA" id="ARBA00022989"/>
    </source>
</evidence>
<dbReference type="GO" id="GO:0005524">
    <property type="term" value="F:ATP binding"/>
    <property type="evidence" value="ECO:0007669"/>
    <property type="project" value="UniProtKB-KW"/>
</dbReference>
<dbReference type="InterPro" id="IPR027417">
    <property type="entry name" value="P-loop_NTPase"/>
</dbReference>
<keyword evidence="6" id="KW-0788">Thiol protease</keyword>
<dbReference type="Gene3D" id="1.20.1560.10">
    <property type="entry name" value="ABC transporter type 1, transmembrane domain"/>
    <property type="match status" value="1"/>
</dbReference>
<dbReference type="GO" id="GO:0008234">
    <property type="term" value="F:cysteine-type peptidase activity"/>
    <property type="evidence" value="ECO:0007669"/>
    <property type="project" value="UniProtKB-KW"/>
</dbReference>
<dbReference type="GO" id="GO:0005886">
    <property type="term" value="C:plasma membrane"/>
    <property type="evidence" value="ECO:0007669"/>
    <property type="project" value="UniProtKB-SubCell"/>
</dbReference>
<dbReference type="InterPro" id="IPR022515">
    <property type="entry name" value="NHPM_micro_ABC2"/>
</dbReference>
<keyword evidence="7" id="KW-0067">ATP-binding</keyword>
<evidence type="ECO:0000313" key="13">
    <source>
        <dbReference type="EMBL" id="WEK54700.1"/>
    </source>
</evidence>
<dbReference type="GO" id="GO:0140359">
    <property type="term" value="F:ABC-type transporter activity"/>
    <property type="evidence" value="ECO:0007669"/>
    <property type="project" value="InterPro"/>
</dbReference>
<dbReference type="InterPro" id="IPR003439">
    <property type="entry name" value="ABC_transporter-like_ATP-bd"/>
</dbReference>
<name>A0AA95JG97_9BACL</name>
<proteinExistence type="predicted"/>
<feature type="transmembrane region" description="Helical" evidence="10">
    <location>
        <begin position="564"/>
        <end position="584"/>
    </location>
</feature>
<evidence type="ECO:0000256" key="1">
    <source>
        <dbReference type="ARBA" id="ARBA00004651"/>
    </source>
</evidence>
<evidence type="ECO:0000313" key="14">
    <source>
        <dbReference type="Proteomes" id="UP001178662"/>
    </source>
</evidence>
<dbReference type="Proteomes" id="UP001178662">
    <property type="component" value="Chromosome"/>
</dbReference>
<keyword evidence="6" id="KW-0378">Hydrolase</keyword>
<dbReference type="PANTHER" id="PTHR24221">
    <property type="entry name" value="ATP-BINDING CASSETTE SUB-FAMILY B"/>
    <property type="match status" value="1"/>
</dbReference>
<keyword evidence="2" id="KW-0813">Transport</keyword>
<evidence type="ECO:0000259" key="12">
    <source>
        <dbReference type="PROSITE" id="PS50929"/>
    </source>
</evidence>
<dbReference type="InterPro" id="IPR017871">
    <property type="entry name" value="ABC_transporter-like_CS"/>
</dbReference>
<keyword evidence="9 10" id="KW-0472">Membrane</keyword>
<keyword evidence="8 10" id="KW-1133">Transmembrane helix</keyword>
<dbReference type="Gene3D" id="3.40.50.300">
    <property type="entry name" value="P-loop containing nucleotide triphosphate hydrolases"/>
    <property type="match status" value="1"/>
</dbReference>
<evidence type="ECO:0000256" key="7">
    <source>
        <dbReference type="ARBA" id="ARBA00022840"/>
    </source>
</evidence>
<keyword evidence="4 10" id="KW-0812">Transmembrane</keyword>
<evidence type="ECO:0000259" key="11">
    <source>
        <dbReference type="PROSITE" id="PS50893"/>
    </source>
</evidence>
<evidence type="ECO:0000256" key="5">
    <source>
        <dbReference type="ARBA" id="ARBA00022741"/>
    </source>
</evidence>
<dbReference type="PROSITE" id="PS50929">
    <property type="entry name" value="ABC_TM1F"/>
    <property type="match status" value="1"/>
</dbReference>
<accession>A0AA95JG97</accession>
<organism evidence="13 14">
    <name type="scientific">Candidatus Cohnella colombiensis</name>
    <dbReference type="NCBI Taxonomy" id="3121368"/>
    <lineage>
        <taxon>Bacteria</taxon>
        <taxon>Bacillati</taxon>
        <taxon>Bacillota</taxon>
        <taxon>Bacilli</taxon>
        <taxon>Bacillales</taxon>
        <taxon>Paenibacillaceae</taxon>
        <taxon>Cohnella</taxon>
    </lineage>
</organism>
<reference evidence="13" key="1">
    <citation type="submission" date="2023-03" db="EMBL/GenBank/DDBJ databases">
        <title>Andean soil-derived lignocellulolytic bacterial consortium as a source of novel taxa and putative plastic-active enzymes.</title>
        <authorList>
            <person name="Diaz-Garcia L."/>
            <person name="Chuvochina M."/>
            <person name="Feuerriegel G."/>
            <person name="Bunk B."/>
            <person name="Sproer C."/>
            <person name="Streit W.R."/>
            <person name="Rodriguez L.M."/>
            <person name="Overmann J."/>
            <person name="Jimenez D.J."/>
        </authorList>
    </citation>
    <scope>NUCLEOTIDE SEQUENCE</scope>
    <source>
        <strain evidence="13">MAG 2441</strain>
    </source>
</reference>
<dbReference type="NCBIfam" id="TIGR03797">
    <property type="entry name" value="NHLM_micro_ABC2"/>
    <property type="match status" value="1"/>
</dbReference>
<dbReference type="InterPro" id="IPR003593">
    <property type="entry name" value="AAA+_ATPase"/>
</dbReference>
<comment type="subcellular location">
    <subcellularLocation>
        <location evidence="1">Cell membrane</location>
        <topology evidence="1">Multi-pass membrane protein</topology>
    </subcellularLocation>
</comment>
<dbReference type="Pfam" id="PF00005">
    <property type="entry name" value="ABC_tran"/>
    <property type="match status" value="1"/>
</dbReference>
<keyword evidence="14" id="KW-1185">Reference proteome</keyword>
<dbReference type="GO" id="GO:0016887">
    <property type="term" value="F:ATP hydrolysis activity"/>
    <property type="evidence" value="ECO:0007669"/>
    <property type="project" value="InterPro"/>
</dbReference>
<protein>
    <submittedName>
        <fullName evidence="13">NHLP bacteriocin export ABC transporter permease/ATPase subunit</fullName>
    </submittedName>
</protein>
<dbReference type="FunFam" id="3.40.50.300:FF:000299">
    <property type="entry name" value="ABC transporter ATP-binding protein/permease"/>
    <property type="match status" value="1"/>
</dbReference>
<dbReference type="SUPFAM" id="SSF90123">
    <property type="entry name" value="ABC transporter transmembrane region"/>
    <property type="match status" value="1"/>
</dbReference>
<sequence>MKYQTMSALSDLFKQYGTELNIEGNNPIQVTDEQYVWYVQSGMVDLFAENRLSGHSSQRRYLFSVSQGNIILGYKPIFDPSPTALLLIGTETKVLRIERSTFIDAIQLDSHIHSETAQQFEHWINEWSNALRTQVPPTDFIHLNQSESVTVTEGSTVRSNRLIWVTANSDAIYWMDEPTHDVVLNQGDPICIPLAASCWLNLQQESELHLSLTEDLLATRQIWDHLSCFHQLVTLRVEGLLLKEEVRDREKLVLRKANDDNLMKTAITRLLEVTTGSRNTLPPLSSSNSLLYSACQIVGDHAGITMKPTVRQVRSARHVNPIRDIAQASGVRTRQVVLRDEWWTEDNGPLVAFIGEAASPVALIPRPGGYQLINPADTSEQAVSAQLAQQLEPMAHMFYRTLPAHPLKLIDIMRFGAVRSIRKDLVIILILGITMGLLGMLMPIANGILFDTIIPESSRSLLLQMLFILGSVTVTTALFQLTRSFAMLRLETRMDSAIQAAVWDRLLNLPVSFFRQFTSGDLAIRANSINSIRQTISGVAMTSLFSGLFSSFNFFLLFYYDVTLALVSAALVFITLSVTIAIGIMQVRYQRELLAVGGKLSGMILQLINGVSKFRMAAAENRAFFLWSKMFARQKEISFKSRMLDNAFSVFMAFFPIVTSIVLFYFAATRSSGMSAGQFIAFFAAFSAFLGAMMGMSSALVSIVNIVPLFERAKPILQAVPEVHEQLEDPGDLNGMIEVKHVSFRYQEDQPLVLRDLSLQINPGQFVAFIGASGCGKSTLMRLLLSFEKPESGSIYFDGQELKTLDVGLLRSQFGVVLQNSKTMSGDLYTNIVGTSNLTIEEAWEAARMAGFDEDIRQMPMGMHTVVSEGGSTLSGGQRQRLMIARAIARKPSILFFDEATSALDNRTQAIVSESLEQLKATRIVIAHRLSTIMNADCIYVLDKGGIVQQGTYGELIAQPGLFAELAKRQLA</sequence>
<dbReference type="PANTHER" id="PTHR24221:SF654">
    <property type="entry name" value="ATP-BINDING CASSETTE SUB-FAMILY B MEMBER 6"/>
    <property type="match status" value="1"/>
</dbReference>
<keyword evidence="6" id="KW-0645">Protease</keyword>
<feature type="domain" description="ABC transmembrane type-1" evidence="12">
    <location>
        <begin position="426"/>
        <end position="705"/>
    </location>
</feature>